<evidence type="ECO:0000313" key="2">
    <source>
        <dbReference type="Proteomes" id="UP001600888"/>
    </source>
</evidence>
<evidence type="ECO:0008006" key="3">
    <source>
        <dbReference type="Google" id="ProtNLM"/>
    </source>
</evidence>
<accession>A0ABR4F242</accession>
<sequence length="88" mass="10142">MVRGPWSQHLGFNIVRHLRHGSFTPQLVLCLGATRSCAGDSSTKERSTRSMWKRYAWIPAYFTSNTCILKLVICTMGTSYLEFWRLGR</sequence>
<keyword evidence="2" id="KW-1185">Reference proteome</keyword>
<dbReference type="Proteomes" id="UP001600888">
    <property type="component" value="Unassembled WGS sequence"/>
</dbReference>
<proteinExistence type="predicted"/>
<evidence type="ECO:0000313" key="1">
    <source>
        <dbReference type="EMBL" id="KAL2288766.1"/>
    </source>
</evidence>
<comment type="caution">
    <text evidence="1">The sequence shown here is derived from an EMBL/GenBank/DDBJ whole genome shotgun (WGS) entry which is preliminary data.</text>
</comment>
<dbReference type="EMBL" id="JBAWTH010000015">
    <property type="protein sequence ID" value="KAL2288766.1"/>
    <property type="molecule type" value="Genomic_DNA"/>
</dbReference>
<protein>
    <recommendedName>
        <fullName evidence="3">Secreted protein</fullName>
    </recommendedName>
</protein>
<name>A0ABR4F242_9PEZI</name>
<reference evidence="1 2" key="1">
    <citation type="submission" date="2024-03" db="EMBL/GenBank/DDBJ databases">
        <title>A high-quality draft genome sequence of Diaporthe vaccinii, a causative agent of upright dieback and viscid rot disease in cranberry plants.</title>
        <authorList>
            <person name="Sarrasin M."/>
            <person name="Lang B.F."/>
            <person name="Burger G."/>
        </authorList>
    </citation>
    <scope>NUCLEOTIDE SEQUENCE [LARGE SCALE GENOMIC DNA]</scope>
    <source>
        <strain evidence="1 2">IS7</strain>
    </source>
</reference>
<organism evidence="1 2">
    <name type="scientific">Diaporthe vaccinii</name>
    <dbReference type="NCBI Taxonomy" id="105482"/>
    <lineage>
        <taxon>Eukaryota</taxon>
        <taxon>Fungi</taxon>
        <taxon>Dikarya</taxon>
        <taxon>Ascomycota</taxon>
        <taxon>Pezizomycotina</taxon>
        <taxon>Sordariomycetes</taxon>
        <taxon>Sordariomycetidae</taxon>
        <taxon>Diaporthales</taxon>
        <taxon>Diaporthaceae</taxon>
        <taxon>Diaporthe</taxon>
        <taxon>Diaporthe eres species complex</taxon>
    </lineage>
</organism>
<gene>
    <name evidence="1" type="ORF">FJTKL_03432</name>
</gene>